<protein>
    <submittedName>
        <fullName evidence="3">Tripartite tricarboxylate transporter substrate binding protein BugE</fullName>
    </submittedName>
</protein>
<name>A0ABP8HHI6_9BURK</name>
<organism evidence="3 4">
    <name type="scientific">Pigmentiphaga soli</name>
    <dbReference type="NCBI Taxonomy" id="1007095"/>
    <lineage>
        <taxon>Bacteria</taxon>
        <taxon>Pseudomonadati</taxon>
        <taxon>Pseudomonadota</taxon>
        <taxon>Betaproteobacteria</taxon>
        <taxon>Burkholderiales</taxon>
        <taxon>Alcaligenaceae</taxon>
        <taxon>Pigmentiphaga</taxon>
    </lineage>
</organism>
<dbReference type="PIRSF" id="PIRSF017082">
    <property type="entry name" value="YflP"/>
    <property type="match status" value="1"/>
</dbReference>
<comment type="similarity">
    <text evidence="1">Belongs to the UPF0065 (bug) family.</text>
</comment>
<dbReference type="SUPFAM" id="SSF53850">
    <property type="entry name" value="Periplasmic binding protein-like II"/>
    <property type="match status" value="1"/>
</dbReference>
<evidence type="ECO:0000313" key="3">
    <source>
        <dbReference type="EMBL" id="GAA4339448.1"/>
    </source>
</evidence>
<dbReference type="PANTHER" id="PTHR42928:SF5">
    <property type="entry name" value="BLR1237 PROTEIN"/>
    <property type="match status" value="1"/>
</dbReference>
<keyword evidence="4" id="KW-1185">Reference proteome</keyword>
<dbReference type="Proteomes" id="UP001501671">
    <property type="component" value="Unassembled WGS sequence"/>
</dbReference>
<reference evidence="4" key="1">
    <citation type="journal article" date="2019" name="Int. J. Syst. Evol. Microbiol.">
        <title>The Global Catalogue of Microorganisms (GCM) 10K type strain sequencing project: providing services to taxonomists for standard genome sequencing and annotation.</title>
        <authorList>
            <consortium name="The Broad Institute Genomics Platform"/>
            <consortium name="The Broad Institute Genome Sequencing Center for Infectious Disease"/>
            <person name="Wu L."/>
            <person name="Ma J."/>
        </authorList>
    </citation>
    <scope>NUCLEOTIDE SEQUENCE [LARGE SCALE GENOMIC DNA]</scope>
    <source>
        <strain evidence="4">JCM 17666</strain>
    </source>
</reference>
<dbReference type="Pfam" id="PF03401">
    <property type="entry name" value="TctC"/>
    <property type="match status" value="1"/>
</dbReference>
<comment type="caution">
    <text evidence="3">The sequence shown here is derived from an EMBL/GenBank/DDBJ whole genome shotgun (WGS) entry which is preliminary data.</text>
</comment>
<dbReference type="PANTHER" id="PTHR42928">
    <property type="entry name" value="TRICARBOXYLATE-BINDING PROTEIN"/>
    <property type="match status" value="1"/>
</dbReference>
<dbReference type="InterPro" id="IPR042100">
    <property type="entry name" value="Bug_dom1"/>
</dbReference>
<dbReference type="Gene3D" id="3.40.190.150">
    <property type="entry name" value="Bordetella uptake gene, domain 1"/>
    <property type="match status" value="1"/>
</dbReference>
<gene>
    <name evidence="3" type="ORF">GCM10023144_37690</name>
</gene>
<dbReference type="RefSeq" id="WP_345251431.1">
    <property type="nucleotide sequence ID" value="NZ_BAABFO010000022.1"/>
</dbReference>
<dbReference type="InterPro" id="IPR005064">
    <property type="entry name" value="BUG"/>
</dbReference>
<feature type="signal peptide" evidence="2">
    <location>
        <begin position="1"/>
        <end position="21"/>
    </location>
</feature>
<sequence>MDRRQFLFSLAACAAAGPALAQNRPIRLIVPFSPGGSTDVIAREIAVLMSKSLNATVVVENRGGAGGLIGAAEVARAAPDGFTLGLATQSTHAVNPIVYKKADYNPLTDFTLLGEIALAPGILLVSDKVPARDLAGFVEYLRGHPDRLTYSSPGTGTIGHIWGEQFKRSTGTSMLHVPYKGASQALADLAAGQVDSTFTSVASAFPYLKGGRVHALAVSWPSRLDMLPEVPTYAEAGWPDNNQPTWYGLVGPAGMPGAARQAIQAAMAAALQADELRKKYLGQGVFPAHSSSEEFAEVIRRDMERVAAISKAANISVD</sequence>
<keyword evidence="2" id="KW-0732">Signal</keyword>
<proteinExistence type="inferred from homology"/>
<dbReference type="EMBL" id="BAABFO010000022">
    <property type="protein sequence ID" value="GAA4339448.1"/>
    <property type="molecule type" value="Genomic_DNA"/>
</dbReference>
<evidence type="ECO:0000256" key="2">
    <source>
        <dbReference type="SAM" id="SignalP"/>
    </source>
</evidence>
<dbReference type="Gene3D" id="3.40.190.10">
    <property type="entry name" value="Periplasmic binding protein-like II"/>
    <property type="match status" value="1"/>
</dbReference>
<evidence type="ECO:0000313" key="4">
    <source>
        <dbReference type="Proteomes" id="UP001501671"/>
    </source>
</evidence>
<feature type="chain" id="PRO_5045593244" evidence="2">
    <location>
        <begin position="22"/>
        <end position="318"/>
    </location>
</feature>
<accession>A0ABP8HHI6</accession>
<evidence type="ECO:0000256" key="1">
    <source>
        <dbReference type="ARBA" id="ARBA00006987"/>
    </source>
</evidence>